<dbReference type="InterPro" id="IPR036074">
    <property type="entry name" value="CbiD_sf"/>
</dbReference>
<dbReference type="PANTHER" id="PTHR35863">
    <property type="entry name" value="COBALT-PRECORRIN-5B C(1)-METHYLTRANSFERASE"/>
    <property type="match status" value="1"/>
</dbReference>
<dbReference type="Gene3D" id="3.40.50.10720">
    <property type="entry name" value="CbiD-like domains"/>
    <property type="match status" value="1"/>
</dbReference>
<comment type="similarity">
    <text evidence="5">Belongs to the CbiD family.</text>
</comment>
<dbReference type="GO" id="GO:0008168">
    <property type="term" value="F:methyltransferase activity"/>
    <property type="evidence" value="ECO:0007669"/>
    <property type="project" value="UniProtKB-UniRule"/>
</dbReference>
<accession>A0A8J8B5L5</accession>
<protein>
    <recommendedName>
        <fullName evidence="5">Cobalt-precorrin-5B C(1)-methyltransferase</fullName>
        <ecNumber evidence="5">2.1.1.195</ecNumber>
    </recommendedName>
    <alternativeName>
        <fullName evidence="5">Cobalt-precorrin-6A synthase</fullName>
    </alternativeName>
</protein>
<keyword evidence="7" id="KW-1185">Reference proteome</keyword>
<organism evidence="6 7">
    <name type="scientific">Methanocalculus chunghsingensis</name>
    <dbReference type="NCBI Taxonomy" id="156457"/>
    <lineage>
        <taxon>Archaea</taxon>
        <taxon>Methanobacteriati</taxon>
        <taxon>Methanobacteriota</taxon>
        <taxon>Stenosarchaea group</taxon>
        <taxon>Methanomicrobia</taxon>
        <taxon>Methanomicrobiales</taxon>
        <taxon>Methanocalculaceae</taxon>
        <taxon>Methanocalculus</taxon>
    </lineage>
</organism>
<dbReference type="InterPro" id="IPR002748">
    <property type="entry name" value="CbiD"/>
</dbReference>
<keyword evidence="4 5" id="KW-0949">S-adenosyl-L-methionine</keyword>
<comment type="function">
    <text evidence="5">Catalyzes the methylation of C-1 in cobalt-precorrin-5B to form cobalt-precorrin-6A.</text>
</comment>
<dbReference type="OrthoDB" id="10423at2157"/>
<dbReference type="AlphaFoldDB" id="A0A8J8B5L5"/>
<evidence type="ECO:0000313" key="6">
    <source>
        <dbReference type="EMBL" id="MBR1369956.1"/>
    </source>
</evidence>
<dbReference type="NCBIfam" id="NF000856">
    <property type="entry name" value="PRK00075.2-5"/>
    <property type="match status" value="1"/>
</dbReference>
<dbReference type="UniPathway" id="UPA00148">
    <property type="reaction ID" value="UER00227"/>
</dbReference>
<dbReference type="GO" id="GO:0019251">
    <property type="term" value="P:anaerobic cobalamin biosynthetic process"/>
    <property type="evidence" value="ECO:0007669"/>
    <property type="project" value="UniProtKB-UniRule"/>
</dbReference>
<evidence type="ECO:0000313" key="7">
    <source>
        <dbReference type="Proteomes" id="UP000730161"/>
    </source>
</evidence>
<comment type="catalytic activity">
    <reaction evidence="5">
        <text>Co-precorrin-5B + S-adenosyl-L-methionine = Co-precorrin-6A + S-adenosyl-L-homocysteine</text>
        <dbReference type="Rhea" id="RHEA:26285"/>
        <dbReference type="ChEBI" id="CHEBI:57856"/>
        <dbReference type="ChEBI" id="CHEBI:59789"/>
        <dbReference type="ChEBI" id="CHEBI:60063"/>
        <dbReference type="ChEBI" id="CHEBI:60064"/>
        <dbReference type="EC" id="2.1.1.195"/>
    </reaction>
</comment>
<proteinExistence type="inferred from homology"/>
<dbReference type="HAMAP" id="MF_00787">
    <property type="entry name" value="CbiD"/>
    <property type="match status" value="1"/>
</dbReference>
<name>A0A8J8B5L5_9EURY</name>
<dbReference type="GO" id="GO:0032259">
    <property type="term" value="P:methylation"/>
    <property type="evidence" value="ECO:0007669"/>
    <property type="project" value="UniProtKB-KW"/>
</dbReference>
<evidence type="ECO:0000256" key="4">
    <source>
        <dbReference type="ARBA" id="ARBA00022691"/>
    </source>
</evidence>
<keyword evidence="2 5" id="KW-0489">Methyltransferase</keyword>
<sequence length="332" mass="35127">MIDPVTGFPYPEEWVSRVKDDTSRALVEEGRAVLTASGSILRRGITTGATAAAATKAAVLSFEDKVSEVDLLLPCGIRVAVPVSGEEGQGRAVKDPGDYPEDRTAGLIFRADAVLEGNGITIRAGEGIGRFTRDTPRYEKGEPAISPPARECILTAIHEALSETGYTGVSVTLSVIGGIEAGADTLNPKVGVEGGISLLGTTGFVEPWDDHLGSAMEDRIRGADRVVITTGRIGLRISRLLFPDHEVVLAGSRIGQALGAVKGKAVLCGLPGLILKFLVLDILEGTGFQTVEEYMATEEGVLRMQTILREQRSPNLRIVVVDRNGGIIGDSQ</sequence>
<keyword evidence="1 5" id="KW-0169">Cobalamin biosynthesis</keyword>
<gene>
    <name evidence="5" type="primary">cbiD</name>
    <name evidence="6" type="ORF">RJ53_10900</name>
</gene>
<evidence type="ECO:0000256" key="3">
    <source>
        <dbReference type="ARBA" id="ARBA00022679"/>
    </source>
</evidence>
<evidence type="ECO:0000256" key="1">
    <source>
        <dbReference type="ARBA" id="ARBA00022573"/>
    </source>
</evidence>
<dbReference type="Gene3D" id="3.30.2110.10">
    <property type="entry name" value="CbiD-like"/>
    <property type="match status" value="1"/>
</dbReference>
<comment type="pathway">
    <text evidence="5">Cofactor biosynthesis; adenosylcobalamin biosynthesis; cob(II)yrinate a,c-diamide from sirohydrochlorin (anaerobic route): step 6/10.</text>
</comment>
<dbReference type="EC" id="2.1.1.195" evidence="5"/>
<keyword evidence="3 5" id="KW-0808">Transferase</keyword>
<comment type="caution">
    <text evidence="6">The sequence shown here is derived from an EMBL/GenBank/DDBJ whole genome shotgun (WGS) entry which is preliminary data.</text>
</comment>
<evidence type="ECO:0000256" key="2">
    <source>
        <dbReference type="ARBA" id="ARBA00022603"/>
    </source>
</evidence>
<dbReference type="EMBL" id="JWHL01000027">
    <property type="protein sequence ID" value="MBR1369956.1"/>
    <property type="molecule type" value="Genomic_DNA"/>
</dbReference>
<dbReference type="SUPFAM" id="SSF111342">
    <property type="entry name" value="CbiD-like"/>
    <property type="match status" value="1"/>
</dbReference>
<evidence type="ECO:0000256" key="5">
    <source>
        <dbReference type="HAMAP-Rule" id="MF_00787"/>
    </source>
</evidence>
<dbReference type="PANTHER" id="PTHR35863:SF1">
    <property type="entry name" value="COBALT-PRECORRIN-5B C(1)-METHYLTRANSFERASE"/>
    <property type="match status" value="1"/>
</dbReference>
<reference evidence="6" key="1">
    <citation type="submission" date="2014-12" db="EMBL/GenBank/DDBJ databases">
        <authorList>
            <person name="Huang H.-H."/>
            <person name="Chen S.-C."/>
            <person name="Lai M.-C."/>
        </authorList>
    </citation>
    <scope>NUCLEOTIDE SEQUENCE</scope>
    <source>
        <strain evidence="6">K1F9705b</strain>
    </source>
</reference>
<dbReference type="Proteomes" id="UP000730161">
    <property type="component" value="Unassembled WGS sequence"/>
</dbReference>
<dbReference type="Pfam" id="PF01888">
    <property type="entry name" value="CbiD"/>
    <property type="match status" value="1"/>
</dbReference>